<comment type="subcellular location">
    <subcellularLocation>
        <location evidence="1">Cell membrane</location>
        <topology evidence="1">Multi-pass membrane protein</topology>
    </subcellularLocation>
</comment>
<keyword evidence="10" id="KW-1185">Reference proteome</keyword>
<feature type="transmembrane region" description="Helical" evidence="7">
    <location>
        <begin position="149"/>
        <end position="165"/>
    </location>
</feature>
<feature type="transmembrane region" description="Helical" evidence="7">
    <location>
        <begin position="83"/>
        <end position="103"/>
    </location>
</feature>
<evidence type="ECO:0000256" key="5">
    <source>
        <dbReference type="ARBA" id="ARBA00022989"/>
    </source>
</evidence>
<feature type="domain" description="Phosphatidic acid phosphatase type 2/haloperoxidase" evidence="8">
    <location>
        <begin position="107"/>
        <end position="213"/>
    </location>
</feature>
<keyword evidence="3 7" id="KW-0812">Transmembrane</keyword>
<keyword evidence="2" id="KW-1003">Cell membrane</keyword>
<dbReference type="CDD" id="cd03392">
    <property type="entry name" value="PAP2_like_2"/>
    <property type="match status" value="1"/>
</dbReference>
<dbReference type="Pfam" id="PF01569">
    <property type="entry name" value="PAP2"/>
    <property type="match status" value="1"/>
</dbReference>
<dbReference type="InterPro" id="IPR036938">
    <property type="entry name" value="PAP2/HPO_sf"/>
</dbReference>
<keyword evidence="6 7" id="KW-0472">Membrane</keyword>
<reference evidence="9 10" key="1">
    <citation type="submission" date="2022-06" db="EMBL/GenBank/DDBJ databases">
        <title>Paraconexibacter antarcticus.</title>
        <authorList>
            <person name="Kim C.S."/>
        </authorList>
    </citation>
    <scope>NUCLEOTIDE SEQUENCE [LARGE SCALE GENOMIC DNA]</scope>
    <source>
        <strain evidence="9 10">02-257</strain>
    </source>
</reference>
<evidence type="ECO:0000313" key="9">
    <source>
        <dbReference type="EMBL" id="UTI63389.1"/>
    </source>
</evidence>
<feature type="transmembrane region" description="Helical" evidence="7">
    <location>
        <begin position="172"/>
        <end position="192"/>
    </location>
</feature>
<feature type="transmembrane region" description="Helical" evidence="7">
    <location>
        <begin position="33"/>
        <end position="55"/>
    </location>
</feature>
<gene>
    <name evidence="9" type="ORF">NBH00_18815</name>
</gene>
<dbReference type="InterPro" id="IPR000326">
    <property type="entry name" value="PAP2/HPO"/>
</dbReference>
<name>A0ABY5DR51_9ACTN</name>
<dbReference type="PANTHER" id="PTHR14969">
    <property type="entry name" value="SPHINGOSINE-1-PHOSPHATE PHOSPHOHYDROLASE"/>
    <property type="match status" value="1"/>
</dbReference>
<evidence type="ECO:0000256" key="1">
    <source>
        <dbReference type="ARBA" id="ARBA00004651"/>
    </source>
</evidence>
<dbReference type="SMART" id="SM00014">
    <property type="entry name" value="acidPPc"/>
    <property type="match status" value="1"/>
</dbReference>
<evidence type="ECO:0000259" key="8">
    <source>
        <dbReference type="SMART" id="SM00014"/>
    </source>
</evidence>
<sequence>MSAASKTGHAGSASFDPLAGEGVPAWALPAAGWLLLLLVTVAVVCGTVVAVFGAFPGDAATRDEVREQALGPLVLAPAHALDWVGSPVAALVLTVLVAAWAWLALGWRYALLVAGVLGANVVTLLLKGIVGRARPATDGLLDPSFPSGHTTFAASVIGAAALIAVQQRHWRTAAAFGVVIAAMGPSRVLLGVHWASDVVAGYAIGAAWLLGVVLVGLPRTRRPCSAPSR</sequence>
<dbReference type="RefSeq" id="WP_254570114.1">
    <property type="nucleotide sequence ID" value="NZ_CP098502.1"/>
</dbReference>
<dbReference type="SUPFAM" id="SSF48317">
    <property type="entry name" value="Acid phosphatase/Vanadium-dependent haloperoxidase"/>
    <property type="match status" value="1"/>
</dbReference>
<evidence type="ECO:0000256" key="6">
    <source>
        <dbReference type="ARBA" id="ARBA00023136"/>
    </source>
</evidence>
<organism evidence="9 10">
    <name type="scientific">Paraconexibacter antarcticus</name>
    <dbReference type="NCBI Taxonomy" id="2949664"/>
    <lineage>
        <taxon>Bacteria</taxon>
        <taxon>Bacillati</taxon>
        <taxon>Actinomycetota</taxon>
        <taxon>Thermoleophilia</taxon>
        <taxon>Solirubrobacterales</taxon>
        <taxon>Paraconexibacteraceae</taxon>
        <taxon>Paraconexibacter</taxon>
    </lineage>
</organism>
<accession>A0ABY5DR51</accession>
<dbReference type="Gene3D" id="1.20.144.10">
    <property type="entry name" value="Phosphatidic acid phosphatase type 2/haloperoxidase"/>
    <property type="match status" value="1"/>
</dbReference>
<keyword evidence="5 7" id="KW-1133">Transmembrane helix</keyword>
<feature type="transmembrane region" description="Helical" evidence="7">
    <location>
        <begin position="110"/>
        <end position="129"/>
    </location>
</feature>
<evidence type="ECO:0000256" key="7">
    <source>
        <dbReference type="SAM" id="Phobius"/>
    </source>
</evidence>
<dbReference type="PANTHER" id="PTHR14969:SF62">
    <property type="entry name" value="DECAPRENYLPHOSPHORYL-5-PHOSPHORIBOSE PHOSPHATASE RV3807C-RELATED"/>
    <property type="match status" value="1"/>
</dbReference>
<protein>
    <submittedName>
        <fullName evidence="9">Phosphatase PAP2 family protein</fullName>
    </submittedName>
</protein>
<dbReference type="EMBL" id="CP098502">
    <property type="protein sequence ID" value="UTI63389.1"/>
    <property type="molecule type" value="Genomic_DNA"/>
</dbReference>
<evidence type="ECO:0000313" key="10">
    <source>
        <dbReference type="Proteomes" id="UP001056035"/>
    </source>
</evidence>
<keyword evidence="4" id="KW-0378">Hydrolase</keyword>
<dbReference type="Proteomes" id="UP001056035">
    <property type="component" value="Chromosome"/>
</dbReference>
<evidence type="ECO:0000256" key="4">
    <source>
        <dbReference type="ARBA" id="ARBA00022801"/>
    </source>
</evidence>
<evidence type="ECO:0000256" key="3">
    <source>
        <dbReference type="ARBA" id="ARBA00022692"/>
    </source>
</evidence>
<evidence type="ECO:0000256" key="2">
    <source>
        <dbReference type="ARBA" id="ARBA00022475"/>
    </source>
</evidence>
<proteinExistence type="predicted"/>
<feature type="transmembrane region" description="Helical" evidence="7">
    <location>
        <begin position="198"/>
        <end position="217"/>
    </location>
</feature>